<gene>
    <name evidence="2" type="ORF">FNK824_LOCUS40693</name>
</gene>
<name>A0A820HWC3_9BILA</name>
<protein>
    <submittedName>
        <fullName evidence="2">Uncharacterized protein</fullName>
    </submittedName>
</protein>
<dbReference type="EMBL" id="CAJOBE010034018">
    <property type="protein sequence ID" value="CAF4302535.1"/>
    <property type="molecule type" value="Genomic_DNA"/>
</dbReference>
<proteinExistence type="predicted"/>
<feature type="non-terminal residue" evidence="2">
    <location>
        <position position="26"/>
    </location>
</feature>
<reference evidence="2" key="1">
    <citation type="submission" date="2021-02" db="EMBL/GenBank/DDBJ databases">
        <authorList>
            <person name="Nowell W R."/>
        </authorList>
    </citation>
    <scope>NUCLEOTIDE SEQUENCE</scope>
</reference>
<feature type="compositionally biased region" description="Polar residues" evidence="1">
    <location>
        <begin position="17"/>
        <end position="26"/>
    </location>
</feature>
<accession>A0A820HWC3</accession>
<organism evidence="2 3">
    <name type="scientific">Rotaria sordida</name>
    <dbReference type="NCBI Taxonomy" id="392033"/>
    <lineage>
        <taxon>Eukaryota</taxon>
        <taxon>Metazoa</taxon>
        <taxon>Spiralia</taxon>
        <taxon>Gnathifera</taxon>
        <taxon>Rotifera</taxon>
        <taxon>Eurotatoria</taxon>
        <taxon>Bdelloidea</taxon>
        <taxon>Philodinida</taxon>
        <taxon>Philodinidae</taxon>
        <taxon>Rotaria</taxon>
    </lineage>
</organism>
<feature type="region of interest" description="Disordered" evidence="1">
    <location>
        <begin position="1"/>
        <end position="26"/>
    </location>
</feature>
<evidence type="ECO:0000256" key="1">
    <source>
        <dbReference type="SAM" id="MobiDB-lite"/>
    </source>
</evidence>
<sequence>MRTKATTHAQESKVNKTHVSVNARSA</sequence>
<dbReference type="Proteomes" id="UP000663874">
    <property type="component" value="Unassembled WGS sequence"/>
</dbReference>
<evidence type="ECO:0000313" key="3">
    <source>
        <dbReference type="Proteomes" id="UP000663874"/>
    </source>
</evidence>
<dbReference type="AlphaFoldDB" id="A0A820HWC3"/>
<evidence type="ECO:0000313" key="2">
    <source>
        <dbReference type="EMBL" id="CAF4302535.1"/>
    </source>
</evidence>
<comment type="caution">
    <text evidence="2">The sequence shown here is derived from an EMBL/GenBank/DDBJ whole genome shotgun (WGS) entry which is preliminary data.</text>
</comment>